<proteinExistence type="predicted"/>
<protein>
    <submittedName>
        <fullName evidence="1">Uncharacterized protein</fullName>
    </submittedName>
</protein>
<dbReference type="InterPro" id="IPR036691">
    <property type="entry name" value="Endo/exonu/phosph_ase_sf"/>
</dbReference>
<sequence length="242" mass="27510">MNKPGSKEIRLEVLRWGIDTLGIREPHLTGSNDEGISTTDNRLIWFGQTSSRSGGAGLLLNKKVNKCFICHSPISDRLLTALFNHKQGKMTIVVSYAPTIVSPDDKKDRQTTDLSSTSSHDVPVLLHSKKPWLSHEVPQMTEKRREDWLAGDMPTYRRINGIRNKLIHGDKQQFVDKKTDELKTAACKGYVMLILTSCRQLSKPYARITYHRLTFLESRITFDVLSLLKHVRDLSEGKPLKT</sequence>
<dbReference type="Proteomes" id="UP001187531">
    <property type="component" value="Unassembled WGS sequence"/>
</dbReference>
<comment type="caution">
    <text evidence="1">The sequence shown here is derived from an EMBL/GenBank/DDBJ whole genome shotgun (WGS) entry which is preliminary data.</text>
</comment>
<evidence type="ECO:0000313" key="2">
    <source>
        <dbReference type="Proteomes" id="UP001187531"/>
    </source>
</evidence>
<name>A0AA88LL36_ARTSF</name>
<reference evidence="1" key="1">
    <citation type="submission" date="2023-07" db="EMBL/GenBank/DDBJ databases">
        <title>Chromosome-level genome assembly of Artemia franciscana.</title>
        <authorList>
            <person name="Jo E."/>
        </authorList>
    </citation>
    <scope>NUCLEOTIDE SEQUENCE</scope>
    <source>
        <tissue evidence="1">Whole body</tissue>
    </source>
</reference>
<evidence type="ECO:0000313" key="1">
    <source>
        <dbReference type="EMBL" id="KAK2726060.1"/>
    </source>
</evidence>
<dbReference type="EMBL" id="JAVRJZ010000002">
    <property type="protein sequence ID" value="KAK2726060.1"/>
    <property type="molecule type" value="Genomic_DNA"/>
</dbReference>
<gene>
    <name evidence="1" type="ORF">QYM36_000504</name>
</gene>
<dbReference type="Gene3D" id="3.60.10.10">
    <property type="entry name" value="Endonuclease/exonuclease/phosphatase"/>
    <property type="match status" value="1"/>
</dbReference>
<keyword evidence="2" id="KW-1185">Reference proteome</keyword>
<accession>A0AA88LL36</accession>
<organism evidence="1 2">
    <name type="scientific">Artemia franciscana</name>
    <name type="common">Brine shrimp</name>
    <name type="synonym">Artemia sanfranciscana</name>
    <dbReference type="NCBI Taxonomy" id="6661"/>
    <lineage>
        <taxon>Eukaryota</taxon>
        <taxon>Metazoa</taxon>
        <taxon>Ecdysozoa</taxon>
        <taxon>Arthropoda</taxon>
        <taxon>Crustacea</taxon>
        <taxon>Branchiopoda</taxon>
        <taxon>Anostraca</taxon>
        <taxon>Artemiidae</taxon>
        <taxon>Artemia</taxon>
    </lineage>
</organism>
<dbReference type="AlphaFoldDB" id="A0AA88LL36"/>